<dbReference type="EMBL" id="CZCS02000191">
    <property type="protein sequence ID" value="VXD20160.1"/>
    <property type="molecule type" value="Genomic_DNA"/>
</dbReference>
<dbReference type="OrthoDB" id="466539at2"/>
<name>A0A7Z9BSH4_9CYAN</name>
<dbReference type="Proteomes" id="UP000182190">
    <property type="component" value="Unassembled WGS sequence"/>
</dbReference>
<accession>A0A7Z9BSH4</accession>
<protein>
    <submittedName>
        <fullName evidence="1">Uncharacterized protein</fullName>
    </submittedName>
</protein>
<sequence>MRIYSTILLSTLLVAAMTRQYLNPVNYTSVSKGEKVAFIVTQTSTEFDTQGIPHRGSGR</sequence>
<dbReference type="RefSeq" id="WP_083618647.1">
    <property type="nucleotide sequence ID" value="NZ_LR735008.1"/>
</dbReference>
<gene>
    <name evidence="1" type="ORF">PL9631_500030</name>
</gene>
<evidence type="ECO:0000313" key="2">
    <source>
        <dbReference type="Proteomes" id="UP000182190"/>
    </source>
</evidence>
<dbReference type="InterPro" id="IPR058097">
    <property type="entry name" value="PatX"/>
</dbReference>
<comment type="caution">
    <text evidence="1">The sequence shown here is derived from an EMBL/GenBank/DDBJ whole genome shotgun (WGS) entry which is preliminary data.</text>
</comment>
<keyword evidence="2" id="KW-1185">Reference proteome</keyword>
<proteinExistence type="predicted"/>
<dbReference type="AlphaFoldDB" id="A0A7Z9BSH4"/>
<organism evidence="1 2">
    <name type="scientific">Planktothrix paucivesiculata PCC 9631</name>
    <dbReference type="NCBI Taxonomy" id="671071"/>
    <lineage>
        <taxon>Bacteria</taxon>
        <taxon>Bacillati</taxon>
        <taxon>Cyanobacteriota</taxon>
        <taxon>Cyanophyceae</taxon>
        <taxon>Oscillatoriophycideae</taxon>
        <taxon>Oscillatoriales</taxon>
        <taxon>Microcoleaceae</taxon>
        <taxon>Planktothrix</taxon>
    </lineage>
</organism>
<reference evidence="1" key="1">
    <citation type="submission" date="2019-10" db="EMBL/GenBank/DDBJ databases">
        <authorList>
            <consortium name="Genoscope - CEA"/>
            <person name="William W."/>
        </authorList>
    </citation>
    <scope>NUCLEOTIDE SEQUENCE [LARGE SCALE GENOMIC DNA]</scope>
    <source>
        <strain evidence="1">BBR_PRJEB10994</strain>
    </source>
</reference>
<dbReference type="NCBIfam" id="NF047413">
    <property type="entry name" value="heterocyst_PatX"/>
    <property type="match status" value="1"/>
</dbReference>
<evidence type="ECO:0000313" key="1">
    <source>
        <dbReference type="EMBL" id="VXD20160.1"/>
    </source>
</evidence>